<dbReference type="PANTHER" id="PTHR38445:SF10">
    <property type="entry name" value="GNTR-FAMILY TRANSCRIPTIONAL REGULATOR"/>
    <property type="match status" value="1"/>
</dbReference>
<dbReference type="InterPro" id="IPR046335">
    <property type="entry name" value="LacI/GalR-like_sensor"/>
</dbReference>
<keyword evidence="5" id="KW-0614">Plasmid</keyword>
<keyword evidence="6" id="KW-1185">Reference proteome</keyword>
<gene>
    <name evidence="5" type="ORF">FUAX_51430</name>
</gene>
<dbReference type="Pfam" id="PF00392">
    <property type="entry name" value="GntR"/>
    <property type="match status" value="1"/>
</dbReference>
<keyword evidence="3" id="KW-0804">Transcription</keyword>
<dbReference type="InterPro" id="IPR000524">
    <property type="entry name" value="Tscrpt_reg_HTH_GntR"/>
</dbReference>
<evidence type="ECO:0000256" key="2">
    <source>
        <dbReference type="ARBA" id="ARBA00023125"/>
    </source>
</evidence>
<dbReference type="Pfam" id="PF13377">
    <property type="entry name" value="Peripla_BP_3"/>
    <property type="match status" value="1"/>
</dbReference>
<accession>A0AAU9CL03</accession>
<dbReference type="InterPro" id="IPR036390">
    <property type="entry name" value="WH_DNA-bd_sf"/>
</dbReference>
<evidence type="ECO:0000259" key="4">
    <source>
        <dbReference type="PROSITE" id="PS50949"/>
    </source>
</evidence>
<dbReference type="SMART" id="SM00345">
    <property type="entry name" value="HTH_GNTR"/>
    <property type="match status" value="1"/>
</dbReference>
<sequence>MGEFRFSVDRSSGLTKFQQLVNAVSDAVAGGTLKAGDALPSVNKVSEESGIARATVFKAYKELKKREVIQSTPAKGYYVADVTANRVFLFFDTYSDFKQRLYEAFRSKLPENYSLGLYFHHYNIEVFESLLLNSIGKYNTYLVMSFDNPKIPEVLSKINPDNLIMLDWDINVEDKGYPAVVQNFDFQVEKALEIGLDRIRKYDSFHLVYHDKSHPAATRSSFLKFCEEFGIKGSIIEKNERIAVKKGQAYFTLREPELIEILRQCREKGYELGKDVGLVTYNDQPQLEFVDKGITVISTDFFRMGIEAAGQVLKRQKIRKLVPTTMILRNSL</sequence>
<dbReference type="Gene3D" id="3.40.50.2300">
    <property type="match status" value="1"/>
</dbReference>
<feature type="domain" description="HTH gntR-type" evidence="4">
    <location>
        <begin position="14"/>
        <end position="82"/>
    </location>
</feature>
<dbReference type="KEGG" id="fax:FUAX_51430"/>
<geneLocation type="plasmid" evidence="5 6">
    <name>pFA6</name>
</geneLocation>
<dbReference type="GO" id="GO:0003700">
    <property type="term" value="F:DNA-binding transcription factor activity"/>
    <property type="evidence" value="ECO:0007669"/>
    <property type="project" value="InterPro"/>
</dbReference>
<evidence type="ECO:0000256" key="3">
    <source>
        <dbReference type="ARBA" id="ARBA00023163"/>
    </source>
</evidence>
<evidence type="ECO:0000313" key="5">
    <source>
        <dbReference type="EMBL" id="BDD12711.1"/>
    </source>
</evidence>
<proteinExistence type="predicted"/>
<keyword evidence="1" id="KW-0805">Transcription regulation</keyword>
<dbReference type="AlphaFoldDB" id="A0AAU9CL03"/>
<protein>
    <submittedName>
        <fullName evidence="5">GntR family transcriptional regulator</fullName>
    </submittedName>
</protein>
<dbReference type="CDD" id="cd07377">
    <property type="entry name" value="WHTH_GntR"/>
    <property type="match status" value="1"/>
</dbReference>
<reference evidence="5 6" key="1">
    <citation type="submission" date="2021-12" db="EMBL/GenBank/DDBJ databases">
        <title>Genome sequencing of bacteria with rrn-lacking chromosome and rrn-plasmid.</title>
        <authorList>
            <person name="Anda M."/>
            <person name="Iwasaki W."/>
        </authorList>
    </citation>
    <scope>NUCLEOTIDE SEQUENCE [LARGE SCALE GENOMIC DNA]</scope>
    <source>
        <strain evidence="5 6">DSM 100852</strain>
        <plasmid evidence="5 6">pFA6</plasmid>
    </source>
</reference>
<dbReference type="Gene3D" id="1.10.10.10">
    <property type="entry name" value="Winged helix-like DNA-binding domain superfamily/Winged helix DNA-binding domain"/>
    <property type="match status" value="1"/>
</dbReference>
<dbReference type="PANTHER" id="PTHR38445">
    <property type="entry name" value="HTH-TYPE TRANSCRIPTIONAL REPRESSOR YTRA"/>
    <property type="match status" value="1"/>
</dbReference>
<dbReference type="Proteomes" id="UP001348817">
    <property type="component" value="Plasmid pFA6"/>
</dbReference>
<organism evidence="5 6">
    <name type="scientific">Fulvitalea axinellae</name>
    <dbReference type="NCBI Taxonomy" id="1182444"/>
    <lineage>
        <taxon>Bacteria</taxon>
        <taxon>Pseudomonadati</taxon>
        <taxon>Bacteroidota</taxon>
        <taxon>Cytophagia</taxon>
        <taxon>Cytophagales</taxon>
        <taxon>Persicobacteraceae</taxon>
        <taxon>Fulvitalea</taxon>
    </lineage>
</organism>
<dbReference type="InterPro" id="IPR036388">
    <property type="entry name" value="WH-like_DNA-bd_sf"/>
</dbReference>
<dbReference type="SUPFAM" id="SSF53822">
    <property type="entry name" value="Periplasmic binding protein-like I"/>
    <property type="match status" value="1"/>
</dbReference>
<name>A0AAU9CL03_9BACT</name>
<dbReference type="InterPro" id="IPR028082">
    <property type="entry name" value="Peripla_BP_I"/>
</dbReference>
<keyword evidence="2" id="KW-0238">DNA-binding</keyword>
<dbReference type="GO" id="GO:0003677">
    <property type="term" value="F:DNA binding"/>
    <property type="evidence" value="ECO:0007669"/>
    <property type="project" value="UniProtKB-KW"/>
</dbReference>
<dbReference type="EMBL" id="AP025320">
    <property type="protein sequence ID" value="BDD12711.1"/>
    <property type="molecule type" value="Genomic_DNA"/>
</dbReference>
<evidence type="ECO:0000313" key="6">
    <source>
        <dbReference type="Proteomes" id="UP001348817"/>
    </source>
</evidence>
<dbReference type="PROSITE" id="PS50949">
    <property type="entry name" value="HTH_GNTR"/>
    <property type="match status" value="1"/>
</dbReference>
<dbReference type="RefSeq" id="WP_338396013.1">
    <property type="nucleotide sequence ID" value="NZ_AP025320.1"/>
</dbReference>
<dbReference type="SUPFAM" id="SSF46785">
    <property type="entry name" value="Winged helix' DNA-binding domain"/>
    <property type="match status" value="1"/>
</dbReference>
<evidence type="ECO:0000256" key="1">
    <source>
        <dbReference type="ARBA" id="ARBA00023015"/>
    </source>
</evidence>